<comment type="caution">
    <text evidence="2">The sequence shown here is derived from an EMBL/GenBank/DDBJ whole genome shotgun (WGS) entry which is preliminary data.</text>
</comment>
<keyword evidence="3" id="KW-1185">Reference proteome</keyword>
<dbReference type="Gene3D" id="1.10.287.1060">
    <property type="entry name" value="ESAT-6-like"/>
    <property type="match status" value="1"/>
</dbReference>
<reference evidence="2 3" key="1">
    <citation type="journal article" date="2020" name="ISME J.">
        <title>Uncovering the hidden diversity of litter-decomposition mechanisms in mushroom-forming fungi.</title>
        <authorList>
            <person name="Floudas D."/>
            <person name="Bentzer J."/>
            <person name="Ahren D."/>
            <person name="Johansson T."/>
            <person name="Persson P."/>
            <person name="Tunlid A."/>
        </authorList>
    </citation>
    <scope>NUCLEOTIDE SEQUENCE [LARGE SCALE GENOMIC DNA]</scope>
    <source>
        <strain evidence="2 3">CBS 101986</strain>
    </source>
</reference>
<dbReference type="GO" id="GO:0032511">
    <property type="term" value="P:late endosome to vacuole transport via multivesicular body sorting pathway"/>
    <property type="evidence" value="ECO:0007669"/>
    <property type="project" value="TreeGrafter"/>
</dbReference>
<sequence>MSRPPSTPVRRAAPRNPATALPQTPSTPTATSGLTALPPFSTTSTARLQALYSDFSRQKNSNPDAYASNVDWWRRALEVVVASGLQLQHLRAPAAGTLGTATPRRKGWASGDYDEVGILTASSSSEAPTGDRLVLHAGRDLMESVKIPKVGKPLALGAVLSELRSTRTAYPFSEFLSSKASVYDPGWLPGRIAAYVVGRPLWWALQQMGVSGSSSRQTTDHTKDGGWWGMYVLLPLVEKAADEVVKMQEARMASPGDGLYTLDSFRQTFAGVFDGDEDDHEGHEGESEERPPMRERDAEVLLKFLERDRGVLVVDKEVIKFVDKNAAPDERTITAVDRGILELKSAIRNLHMQVDLVQRKIDECTRKASAALQQKRKPVALSHLRARKQLEDLLNKRLGSLHTLESTYITVETAAGDVEIMKSYESSTATLRGILAHPSLARSNVDRTLEALAEANADTREVDDAVRMSGDISTGVSDAVDEDDLEAELRAMVKETEDQAEQARERAFVERTQAQRDAKERERKMDRQRRGSENRDMVRDTEGEEARLQRRLDEIRRMQVGDRAETSAPHGQGREKARAVEAS</sequence>
<evidence type="ECO:0000313" key="2">
    <source>
        <dbReference type="EMBL" id="KAF5330363.1"/>
    </source>
</evidence>
<name>A0A8H5BW16_9AGAR</name>
<accession>A0A8H5BW16</accession>
<dbReference type="PANTHER" id="PTHR22761:SF96">
    <property type="entry name" value="BCDNA.GH08385"/>
    <property type="match status" value="1"/>
</dbReference>
<dbReference type="PANTHER" id="PTHR22761">
    <property type="entry name" value="CHARGED MULTIVESICULAR BODY PROTEIN"/>
    <property type="match status" value="1"/>
</dbReference>
<evidence type="ECO:0000313" key="3">
    <source>
        <dbReference type="Proteomes" id="UP000567179"/>
    </source>
</evidence>
<dbReference type="Pfam" id="PF03357">
    <property type="entry name" value="Snf7"/>
    <property type="match status" value="1"/>
</dbReference>
<organism evidence="2 3">
    <name type="scientific">Psilocybe cf. subviscida</name>
    <dbReference type="NCBI Taxonomy" id="2480587"/>
    <lineage>
        <taxon>Eukaryota</taxon>
        <taxon>Fungi</taxon>
        <taxon>Dikarya</taxon>
        <taxon>Basidiomycota</taxon>
        <taxon>Agaricomycotina</taxon>
        <taxon>Agaricomycetes</taxon>
        <taxon>Agaricomycetidae</taxon>
        <taxon>Agaricales</taxon>
        <taxon>Agaricineae</taxon>
        <taxon>Strophariaceae</taxon>
        <taxon>Psilocybe</taxon>
    </lineage>
</organism>
<feature type="compositionally biased region" description="Basic and acidic residues" evidence="1">
    <location>
        <begin position="495"/>
        <end position="565"/>
    </location>
</feature>
<dbReference type="GO" id="GO:0006900">
    <property type="term" value="P:vesicle budding from membrane"/>
    <property type="evidence" value="ECO:0007669"/>
    <property type="project" value="TreeGrafter"/>
</dbReference>
<feature type="region of interest" description="Disordered" evidence="1">
    <location>
        <begin position="495"/>
        <end position="583"/>
    </location>
</feature>
<dbReference type="AlphaFoldDB" id="A0A8H5BW16"/>
<dbReference type="GO" id="GO:0009898">
    <property type="term" value="C:cytoplasmic side of plasma membrane"/>
    <property type="evidence" value="ECO:0007669"/>
    <property type="project" value="TreeGrafter"/>
</dbReference>
<evidence type="ECO:0000256" key="1">
    <source>
        <dbReference type="SAM" id="MobiDB-lite"/>
    </source>
</evidence>
<feature type="region of interest" description="Disordered" evidence="1">
    <location>
        <begin position="273"/>
        <end position="294"/>
    </location>
</feature>
<proteinExistence type="predicted"/>
<feature type="compositionally biased region" description="Polar residues" evidence="1">
    <location>
        <begin position="21"/>
        <end position="40"/>
    </location>
</feature>
<dbReference type="GO" id="GO:0005771">
    <property type="term" value="C:multivesicular body"/>
    <property type="evidence" value="ECO:0007669"/>
    <property type="project" value="TreeGrafter"/>
</dbReference>
<dbReference type="OrthoDB" id="10250120at2759"/>
<dbReference type="InterPro" id="IPR005024">
    <property type="entry name" value="Snf7_fam"/>
</dbReference>
<evidence type="ECO:0008006" key="4">
    <source>
        <dbReference type="Google" id="ProtNLM"/>
    </source>
</evidence>
<feature type="compositionally biased region" description="Basic and acidic residues" evidence="1">
    <location>
        <begin position="280"/>
        <end position="294"/>
    </location>
</feature>
<dbReference type="EMBL" id="JAACJJ010000001">
    <property type="protein sequence ID" value="KAF5330363.1"/>
    <property type="molecule type" value="Genomic_DNA"/>
</dbReference>
<feature type="compositionally biased region" description="Basic and acidic residues" evidence="1">
    <location>
        <begin position="572"/>
        <end position="583"/>
    </location>
</feature>
<dbReference type="GO" id="GO:0000815">
    <property type="term" value="C:ESCRT III complex"/>
    <property type="evidence" value="ECO:0007669"/>
    <property type="project" value="TreeGrafter"/>
</dbReference>
<feature type="region of interest" description="Disordered" evidence="1">
    <location>
        <begin position="1"/>
        <end position="40"/>
    </location>
</feature>
<dbReference type="Proteomes" id="UP000567179">
    <property type="component" value="Unassembled WGS sequence"/>
</dbReference>
<gene>
    <name evidence="2" type="ORF">D9619_005900</name>
</gene>
<protein>
    <recommendedName>
        <fullName evidence="4">Charged multivesicular body protein 7</fullName>
    </recommendedName>
</protein>